<dbReference type="PANTHER" id="PTHR39607:SF3">
    <property type="entry name" value="BZIP DOMAIN-CONTAINING PROTEIN"/>
    <property type="match status" value="1"/>
</dbReference>
<dbReference type="OrthoDB" id="4496773at2759"/>
<dbReference type="CDD" id="cd14688">
    <property type="entry name" value="bZIP_YAP"/>
    <property type="match status" value="1"/>
</dbReference>
<feature type="domain" description="BZIP" evidence="2">
    <location>
        <begin position="25"/>
        <end position="40"/>
    </location>
</feature>
<dbReference type="PROSITE" id="PS00036">
    <property type="entry name" value="BZIP_BASIC"/>
    <property type="match status" value="1"/>
</dbReference>
<comment type="caution">
    <text evidence="3">The sequence shown here is derived from an EMBL/GenBank/DDBJ whole genome shotgun (WGS) entry which is preliminary data.</text>
</comment>
<evidence type="ECO:0000256" key="1">
    <source>
        <dbReference type="SAM" id="MobiDB-lite"/>
    </source>
</evidence>
<feature type="region of interest" description="Disordered" evidence="1">
    <location>
        <begin position="65"/>
        <end position="106"/>
    </location>
</feature>
<reference evidence="4" key="1">
    <citation type="journal article" date="2017" name="Nat. Microbiol.">
        <title>Global analysis of biosynthetic gene clusters reveals vast potential of secondary metabolite production in Penicillium species.</title>
        <authorList>
            <person name="Nielsen J.C."/>
            <person name="Grijseels S."/>
            <person name="Prigent S."/>
            <person name="Ji B."/>
            <person name="Dainat J."/>
            <person name="Nielsen K.F."/>
            <person name="Frisvad J.C."/>
            <person name="Workman M."/>
            <person name="Nielsen J."/>
        </authorList>
    </citation>
    <scope>NUCLEOTIDE SEQUENCE [LARGE SCALE GENOMIC DNA]</scope>
    <source>
        <strain evidence="4">IBT 24891</strain>
    </source>
</reference>
<dbReference type="EMBL" id="MLKD01000008">
    <property type="protein sequence ID" value="OQE23532.1"/>
    <property type="molecule type" value="Genomic_DNA"/>
</dbReference>
<feature type="compositionally biased region" description="Polar residues" evidence="1">
    <location>
        <begin position="84"/>
        <end position="102"/>
    </location>
</feature>
<gene>
    <name evidence="3" type="ORF">PENSTE_c008G05448</name>
</gene>
<dbReference type="SUPFAM" id="SSF57959">
    <property type="entry name" value="Leucine zipper domain"/>
    <property type="match status" value="1"/>
</dbReference>
<accession>A0A1V6TB09</accession>
<proteinExistence type="predicted"/>
<dbReference type="PANTHER" id="PTHR39607">
    <property type="entry name" value="XANTHOCILLIN BIOSYNTHESIS CLUSTER TRANSCRIPTION FACTOR XANC-RELATED"/>
    <property type="match status" value="1"/>
</dbReference>
<evidence type="ECO:0000313" key="4">
    <source>
        <dbReference type="Proteomes" id="UP000191285"/>
    </source>
</evidence>
<dbReference type="Proteomes" id="UP000191285">
    <property type="component" value="Unassembled WGS sequence"/>
</dbReference>
<dbReference type="STRING" id="303698.A0A1V6TB09"/>
<dbReference type="AlphaFoldDB" id="A0A1V6TB09"/>
<dbReference type="InterPro" id="IPR046347">
    <property type="entry name" value="bZIP_sf"/>
</dbReference>
<evidence type="ECO:0000313" key="3">
    <source>
        <dbReference type="EMBL" id="OQE23532.1"/>
    </source>
</evidence>
<name>A0A1V6TB09_9EURO</name>
<keyword evidence="4" id="KW-1185">Reference proteome</keyword>
<dbReference type="InterPro" id="IPR052635">
    <property type="entry name" value="Sec_Metab_Biosynth_Reg"/>
</dbReference>
<protein>
    <recommendedName>
        <fullName evidence="2">BZIP domain-containing protein</fullName>
    </recommendedName>
</protein>
<dbReference type="InterPro" id="IPR004827">
    <property type="entry name" value="bZIP"/>
</dbReference>
<sequence length="313" mass="33887">MKSEQSSKSPASDDITNQKQDPLERRRLQNRLSQRNHRRKIRDRIAKLQERVIANELRAAAALNGWDQPYSSPPLSSPRHTIRQPPTTSNDIEVNSRDTSPVTADPCTPFNSTYNIAQTPAWSSDLNFAQSSGWLAGELPYTAESRGFLNETMCYTSEQSISTGIQLPMGDFHEIDLTPESYSSPCLMPTALSTGGSITQPLYYAATENALPQVLQAMSSMSPQAKIIVLVPPESTYPALSSSILAGTGVELFSPSQPAMRSSTCMCQAQSAAIASNGAQGLSRWTTHGSLSTGCPLHKITSASVGSFTNNRS</sequence>
<feature type="compositionally biased region" description="Polar residues" evidence="1">
    <location>
        <begin position="1"/>
        <end position="20"/>
    </location>
</feature>
<feature type="region of interest" description="Disordered" evidence="1">
    <location>
        <begin position="1"/>
        <end position="42"/>
    </location>
</feature>
<evidence type="ECO:0000259" key="2">
    <source>
        <dbReference type="PROSITE" id="PS00036"/>
    </source>
</evidence>
<dbReference type="GO" id="GO:0003700">
    <property type="term" value="F:DNA-binding transcription factor activity"/>
    <property type="evidence" value="ECO:0007669"/>
    <property type="project" value="InterPro"/>
</dbReference>
<organism evidence="3 4">
    <name type="scientific">Penicillium steckii</name>
    <dbReference type="NCBI Taxonomy" id="303698"/>
    <lineage>
        <taxon>Eukaryota</taxon>
        <taxon>Fungi</taxon>
        <taxon>Dikarya</taxon>
        <taxon>Ascomycota</taxon>
        <taxon>Pezizomycotina</taxon>
        <taxon>Eurotiomycetes</taxon>
        <taxon>Eurotiomycetidae</taxon>
        <taxon>Eurotiales</taxon>
        <taxon>Aspergillaceae</taxon>
        <taxon>Penicillium</taxon>
    </lineage>
</organism>